<keyword evidence="3" id="KW-0349">Heme</keyword>
<dbReference type="InterPro" id="IPR002401">
    <property type="entry name" value="Cyt_P450_E_grp-I"/>
</dbReference>
<dbReference type="InterPro" id="IPR017972">
    <property type="entry name" value="Cyt_P450_CS"/>
</dbReference>
<feature type="transmembrane region" description="Helical" evidence="5">
    <location>
        <begin position="901"/>
        <end position="924"/>
    </location>
</feature>
<organism evidence="7">
    <name type="scientific">Gibberella zeae</name>
    <name type="common">Wheat head blight fungus</name>
    <name type="synonym">Fusarium graminearum</name>
    <dbReference type="NCBI Taxonomy" id="5518"/>
    <lineage>
        <taxon>Eukaryota</taxon>
        <taxon>Fungi</taxon>
        <taxon>Dikarya</taxon>
        <taxon>Ascomycota</taxon>
        <taxon>Pezizomycotina</taxon>
        <taxon>Sordariomycetes</taxon>
        <taxon>Hypocreomycetidae</taxon>
        <taxon>Hypocreales</taxon>
        <taxon>Nectriaceae</taxon>
        <taxon>Fusarium</taxon>
    </lineage>
</organism>
<dbReference type="PANTHER" id="PTHR41807">
    <property type="entry name" value="GLUTATHIONE TRANSFERASE 3"/>
    <property type="match status" value="1"/>
</dbReference>
<evidence type="ECO:0000256" key="3">
    <source>
        <dbReference type="PIRSR" id="PIRSR602401-1"/>
    </source>
</evidence>
<dbReference type="PANTHER" id="PTHR41807:SF1">
    <property type="entry name" value="GLUTATHIONE TRANSFERASE 3"/>
    <property type="match status" value="1"/>
</dbReference>
<evidence type="ECO:0000256" key="1">
    <source>
        <dbReference type="ARBA" id="ARBA00022723"/>
    </source>
</evidence>
<evidence type="ECO:0000256" key="2">
    <source>
        <dbReference type="ARBA" id="ARBA00023004"/>
    </source>
</evidence>
<dbReference type="InterPro" id="IPR038872">
    <property type="entry name" value="Put_GTT3"/>
</dbReference>
<dbReference type="EMBL" id="CAAKMV010000121">
    <property type="protein sequence ID" value="VIO55799.1"/>
    <property type="molecule type" value="Genomic_DNA"/>
</dbReference>
<keyword evidence="5" id="KW-0472">Membrane</keyword>
<keyword evidence="2 3" id="KW-0408">Iron</keyword>
<dbReference type="GO" id="GO:0005506">
    <property type="term" value="F:iron ion binding"/>
    <property type="evidence" value="ECO:0007669"/>
    <property type="project" value="InterPro"/>
</dbReference>
<comment type="cofactor">
    <cofactor evidence="3">
        <name>heme</name>
        <dbReference type="ChEBI" id="CHEBI:30413"/>
    </cofactor>
</comment>
<reference evidence="6" key="2">
    <citation type="submission" date="2021-03" db="EMBL/GenBank/DDBJ databases">
        <authorList>
            <person name="Alouane T."/>
            <person name="Langin T."/>
            <person name="Bonhomme L."/>
        </authorList>
    </citation>
    <scope>NUCLEOTIDE SEQUENCE</scope>
    <source>
        <strain evidence="6">MDC_Fg202</strain>
    </source>
</reference>
<dbReference type="Proteomes" id="UP000746612">
    <property type="component" value="Unassembled WGS sequence"/>
</dbReference>
<evidence type="ECO:0000313" key="7">
    <source>
        <dbReference type="EMBL" id="VIO55799.1"/>
    </source>
</evidence>
<dbReference type="AlphaFoldDB" id="A0A4E9DU91"/>
<feature type="binding site" description="axial binding residue" evidence="3">
    <location>
        <position position="542"/>
    </location>
    <ligand>
        <name>heme</name>
        <dbReference type="ChEBI" id="CHEBI:30413"/>
    </ligand>
    <ligandPart>
        <name>Fe</name>
        <dbReference type="ChEBI" id="CHEBI:18248"/>
    </ligandPart>
</feature>
<dbReference type="GO" id="GO:0004497">
    <property type="term" value="F:monooxygenase activity"/>
    <property type="evidence" value="ECO:0007669"/>
    <property type="project" value="InterPro"/>
</dbReference>
<name>A0A4E9DU91_GIBZA</name>
<gene>
    <name evidence="7" type="ORF">FUG_LOCUS179107</name>
    <name evidence="6" type="ORF">MDCFG202_LOCUS126896</name>
</gene>
<evidence type="ECO:0000256" key="4">
    <source>
        <dbReference type="SAM" id="MobiDB-lite"/>
    </source>
</evidence>
<evidence type="ECO:0000313" key="6">
    <source>
        <dbReference type="EMBL" id="CAG1973809.1"/>
    </source>
</evidence>
<evidence type="ECO:0000256" key="5">
    <source>
        <dbReference type="SAM" id="Phobius"/>
    </source>
</evidence>
<reference evidence="7" key="1">
    <citation type="submission" date="2019-04" db="EMBL/GenBank/DDBJ databases">
        <authorList>
            <person name="Melise S."/>
            <person name="Noan J."/>
            <person name="Okalmin O."/>
        </authorList>
    </citation>
    <scope>NUCLEOTIDE SEQUENCE</scope>
    <source>
        <strain evidence="7">FN9</strain>
    </source>
</reference>
<keyword evidence="5" id="KW-0812">Transmembrane</keyword>
<dbReference type="SUPFAM" id="SSF48264">
    <property type="entry name" value="Cytochrome P450"/>
    <property type="match status" value="1"/>
</dbReference>
<dbReference type="Pfam" id="PF00067">
    <property type="entry name" value="p450"/>
    <property type="match status" value="2"/>
</dbReference>
<keyword evidence="1 3" id="KW-0479">Metal-binding</keyword>
<dbReference type="CDD" id="cd11070">
    <property type="entry name" value="CYP56-like"/>
    <property type="match status" value="1"/>
</dbReference>
<protein>
    <recommendedName>
        <fullName evidence="8">Cytochrome P450</fullName>
    </recommendedName>
</protein>
<dbReference type="GO" id="GO:0020037">
    <property type="term" value="F:heme binding"/>
    <property type="evidence" value="ECO:0007669"/>
    <property type="project" value="InterPro"/>
</dbReference>
<sequence length="1012" mass="112195">MQTVLLLVGSAILYAVYKYVSGLRCNIEAAKKSGLPYIVAPWSPISVPWVLGYKGLVPIIKLLPKPLWEEWLEVLTPGFSYNTRHDAFARHGDVFIIVSPNMLYMMTCNAEAIRQITSRREHFPKYVESYEILRVFGNNVLTSEGAIWRNHRKVTSASFNERNAALVFQEAIHQAQGLVNMWMGPGGEDSGTINTLDEDTMRLALHIIAYVGFGLKLLWPGESLPAKANLKMAKYGSPEATAGHKMSFVATIATALECILLILLVPRWILAMMPFKKTRLAADSHDEFSKYMHELMDEKIEEARKGEHVDGMDLMGQLVRSSYATGIGEGMQSKKGALSRDEIQGNAFIMLVAGHETTAGALHFILLELANNPASQRRLQNDIDEIFGGKEPSSWDYDALIYPMMASMLGACMNETLRMTPAVVEIPKKVPPKQEQVITIDGNSHLIPGSTIISLVAVSIHRNPRYWPGRPSHIYAGEDDINDWVPERWYRSYEAAAKPTESDIAAPENEDFGGYKGPDTSSQLFRPERGAYIPFSDGPRSCLGRRIAQVEIIAALAVLFRDYSLELGVDEWANDEEIERMNKEGRRKVYAKAQSASRAKILGATSLLTLKMNGDYVPVRMVKRGQERFVQCGINGDERVAKKCRVARVTRLPAHDYFSNSKFAARKKSQVVYNSWLKTKKKGELETLAESVGLSGFDGFKKDDLGVALDHYLTENSSRFIANPDLTGYFNSRSKAQGSPVKKEVVREDSFKVVRRRPSKPVEEESPESDIASSPIAASTALVETPGRTLAQVASSITLPALPATPADVALAVDRSTSIVRQRVSLMYEESGITEVSHATRDTLSTVTSILFCVAGWELWNVRREILSNVYAFTIPAISTLGTPDYPVYVPDMFLLLTSNFWSPALTWILTSLVIPSFVGYFFNLSATSPPPPSRVRPRPSYADYVVDPLTFSIVKALVSFVVYGQGVNFGGLLNDLSIMRLENAVYGGYKGILTGTAITGLVSIYDAVLRK</sequence>
<proteinExistence type="predicted"/>
<feature type="transmembrane region" description="Helical" evidence="5">
    <location>
        <begin position="985"/>
        <end position="1006"/>
    </location>
</feature>
<dbReference type="PRINTS" id="PR00463">
    <property type="entry name" value="EP450I"/>
</dbReference>
<dbReference type="EMBL" id="CAJPIJ010000095">
    <property type="protein sequence ID" value="CAG1973809.1"/>
    <property type="molecule type" value="Genomic_DNA"/>
</dbReference>
<dbReference type="InterPro" id="IPR001128">
    <property type="entry name" value="Cyt_P450"/>
</dbReference>
<dbReference type="PROSITE" id="PS00086">
    <property type="entry name" value="CYTOCHROME_P450"/>
    <property type="match status" value="1"/>
</dbReference>
<feature type="region of interest" description="Disordered" evidence="4">
    <location>
        <begin position="754"/>
        <end position="773"/>
    </location>
</feature>
<accession>A0A4E9DU91</accession>
<keyword evidence="5" id="KW-1133">Transmembrane helix</keyword>
<dbReference type="Gene3D" id="1.10.630.10">
    <property type="entry name" value="Cytochrome P450"/>
    <property type="match status" value="1"/>
</dbReference>
<dbReference type="GO" id="GO:0016020">
    <property type="term" value="C:membrane"/>
    <property type="evidence" value="ECO:0007669"/>
    <property type="project" value="TreeGrafter"/>
</dbReference>
<dbReference type="InterPro" id="IPR036396">
    <property type="entry name" value="Cyt_P450_sf"/>
</dbReference>
<evidence type="ECO:0008006" key="8">
    <source>
        <dbReference type="Google" id="ProtNLM"/>
    </source>
</evidence>
<dbReference type="GO" id="GO:0016705">
    <property type="term" value="F:oxidoreductase activity, acting on paired donors, with incorporation or reduction of molecular oxygen"/>
    <property type="evidence" value="ECO:0007669"/>
    <property type="project" value="InterPro"/>
</dbReference>
<dbReference type="PRINTS" id="PR00385">
    <property type="entry name" value="P450"/>
</dbReference>
<feature type="transmembrane region" description="Helical" evidence="5">
    <location>
        <begin position="248"/>
        <end position="270"/>
    </location>
</feature>
<feature type="transmembrane region" description="Helical" evidence="5">
    <location>
        <begin position="945"/>
        <end position="965"/>
    </location>
</feature>